<accession>A0A4P6UI65</accession>
<dbReference type="SUPFAM" id="SSF55073">
    <property type="entry name" value="Nucleotide cyclase"/>
    <property type="match status" value="1"/>
</dbReference>
<dbReference type="Proteomes" id="UP000292939">
    <property type="component" value="Chromosome"/>
</dbReference>
<organism evidence="5 6">
    <name type="scientific">Hylemonella gracilis</name>
    <dbReference type="NCBI Taxonomy" id="80880"/>
    <lineage>
        <taxon>Bacteria</taxon>
        <taxon>Pseudomonadati</taxon>
        <taxon>Pseudomonadota</taxon>
        <taxon>Betaproteobacteria</taxon>
        <taxon>Burkholderiales</taxon>
        <taxon>Comamonadaceae</taxon>
        <taxon>Hylemonella</taxon>
    </lineage>
</organism>
<feature type="transmembrane region" description="Helical" evidence="3">
    <location>
        <begin position="109"/>
        <end position="131"/>
    </location>
</feature>
<dbReference type="InterPro" id="IPR050469">
    <property type="entry name" value="Diguanylate_Cyclase"/>
</dbReference>
<dbReference type="CDD" id="cd01949">
    <property type="entry name" value="GGDEF"/>
    <property type="match status" value="1"/>
</dbReference>
<dbReference type="FunFam" id="3.30.70.270:FF:000001">
    <property type="entry name" value="Diguanylate cyclase domain protein"/>
    <property type="match status" value="1"/>
</dbReference>
<dbReference type="InterPro" id="IPR043128">
    <property type="entry name" value="Rev_trsase/Diguanyl_cyclase"/>
</dbReference>
<dbReference type="GO" id="GO:1902201">
    <property type="term" value="P:negative regulation of bacterial-type flagellum-dependent cell motility"/>
    <property type="evidence" value="ECO:0007669"/>
    <property type="project" value="TreeGrafter"/>
</dbReference>
<feature type="transmembrane region" description="Helical" evidence="3">
    <location>
        <begin position="165"/>
        <end position="181"/>
    </location>
</feature>
<sequence length="404" mass="44715">MQASLPGPDDPTLNPLASWLMRTKPPTSARTSMNVALELGFRRCAQDLRGLLLTTPLGWLLVAWICWDRVPVEQMGLWLGGFAISWTIALLLLTLLLRLPAPQRRRHGWMLHVAAALDGMAWAAMVPLLLPDQGADALLPWLIVVLCGGAAMTAPIYASYIRAHFAYLVGLFGVLLGHTLWRFQDLQHLSITLGLTLFLVLLSWHMRRVGHSAEEAMRLQLKNTAKNERLAGLLRMARRDAETDALTGLANRRLLDSTLTNRWQVGGRNDRRERPLSVLMLDLDHFKRVNDTHGHDVGDQILKAFAVRTSEQLRKPDLFARYGGEEFTVLLPGTDAARALLIAERIRAAIADMPLLAEPAVPLTVSIGVAQRTPNESTESLLARADAALYAAKQGGRNRVTLAE</sequence>
<dbReference type="Gene3D" id="3.30.70.270">
    <property type="match status" value="1"/>
</dbReference>
<dbReference type="PANTHER" id="PTHR45138:SF9">
    <property type="entry name" value="DIGUANYLATE CYCLASE DGCM-RELATED"/>
    <property type="match status" value="1"/>
</dbReference>
<dbReference type="InterPro" id="IPR000160">
    <property type="entry name" value="GGDEF_dom"/>
</dbReference>
<dbReference type="SMART" id="SM00267">
    <property type="entry name" value="GGDEF"/>
    <property type="match status" value="1"/>
</dbReference>
<comment type="catalytic activity">
    <reaction evidence="2">
        <text>2 GTP = 3',3'-c-di-GMP + 2 diphosphate</text>
        <dbReference type="Rhea" id="RHEA:24898"/>
        <dbReference type="ChEBI" id="CHEBI:33019"/>
        <dbReference type="ChEBI" id="CHEBI:37565"/>
        <dbReference type="ChEBI" id="CHEBI:58805"/>
        <dbReference type="EC" id="2.7.7.65"/>
    </reaction>
</comment>
<feature type="transmembrane region" description="Helical" evidence="3">
    <location>
        <begin position="187"/>
        <end position="204"/>
    </location>
</feature>
<evidence type="ECO:0000313" key="6">
    <source>
        <dbReference type="Proteomes" id="UP000292939"/>
    </source>
</evidence>
<proteinExistence type="predicted"/>
<feature type="transmembrane region" description="Helical" evidence="3">
    <location>
        <begin position="51"/>
        <end position="70"/>
    </location>
</feature>
<keyword evidence="3" id="KW-0812">Transmembrane</keyword>
<reference evidence="5 6" key="1">
    <citation type="submission" date="2018-07" db="EMBL/GenBank/DDBJ databases">
        <title>Exploring interactions and the metabolic potential of the ultra-small soil bacteria Hylemonella gracilis.</title>
        <authorList>
            <person name="Tyc O."/>
            <person name="Kulkarni P."/>
            <person name="Gawehns F."/>
            <person name="Hundscheid M."/>
            <person name="Zweers H."/>
            <person name="Garbeva P."/>
        </authorList>
    </citation>
    <scope>NUCLEOTIDE SEQUENCE [LARGE SCALE GENOMIC DNA]</scope>
    <source>
        <strain evidence="5 6">NS1</strain>
    </source>
</reference>
<name>A0A4P6UI65_9BURK</name>
<evidence type="ECO:0000256" key="3">
    <source>
        <dbReference type="SAM" id="Phobius"/>
    </source>
</evidence>
<keyword evidence="3" id="KW-1133">Transmembrane helix</keyword>
<dbReference type="InterPro" id="IPR029787">
    <property type="entry name" value="Nucleotide_cyclase"/>
</dbReference>
<dbReference type="PANTHER" id="PTHR45138">
    <property type="entry name" value="REGULATORY COMPONENTS OF SENSORY TRANSDUCTION SYSTEM"/>
    <property type="match status" value="1"/>
</dbReference>
<feature type="transmembrane region" description="Helical" evidence="3">
    <location>
        <begin position="137"/>
        <end position="158"/>
    </location>
</feature>
<dbReference type="GO" id="GO:0005886">
    <property type="term" value="C:plasma membrane"/>
    <property type="evidence" value="ECO:0007669"/>
    <property type="project" value="TreeGrafter"/>
</dbReference>
<dbReference type="GO" id="GO:0043709">
    <property type="term" value="P:cell adhesion involved in single-species biofilm formation"/>
    <property type="evidence" value="ECO:0007669"/>
    <property type="project" value="TreeGrafter"/>
</dbReference>
<dbReference type="AlphaFoldDB" id="A0A4P6UI65"/>
<keyword evidence="3" id="KW-0472">Membrane</keyword>
<evidence type="ECO:0000313" key="5">
    <source>
        <dbReference type="EMBL" id="QBK04176.1"/>
    </source>
</evidence>
<dbReference type="GO" id="GO:0052621">
    <property type="term" value="F:diguanylate cyclase activity"/>
    <property type="evidence" value="ECO:0007669"/>
    <property type="project" value="UniProtKB-EC"/>
</dbReference>
<protein>
    <recommendedName>
        <fullName evidence="1">diguanylate cyclase</fullName>
        <ecNumber evidence="1">2.7.7.65</ecNumber>
    </recommendedName>
</protein>
<dbReference type="KEGG" id="hgr:DW355_04735"/>
<dbReference type="PROSITE" id="PS50887">
    <property type="entry name" value="GGDEF"/>
    <property type="match status" value="1"/>
</dbReference>
<dbReference type="Pfam" id="PF00990">
    <property type="entry name" value="GGDEF"/>
    <property type="match status" value="1"/>
</dbReference>
<dbReference type="EC" id="2.7.7.65" evidence="1"/>
<feature type="domain" description="GGDEF" evidence="4">
    <location>
        <begin position="274"/>
        <end position="404"/>
    </location>
</feature>
<dbReference type="OrthoDB" id="9803824at2"/>
<dbReference type="NCBIfam" id="TIGR00254">
    <property type="entry name" value="GGDEF"/>
    <property type="match status" value="1"/>
</dbReference>
<evidence type="ECO:0000256" key="2">
    <source>
        <dbReference type="ARBA" id="ARBA00034247"/>
    </source>
</evidence>
<evidence type="ECO:0000259" key="4">
    <source>
        <dbReference type="PROSITE" id="PS50887"/>
    </source>
</evidence>
<evidence type="ECO:0000256" key="1">
    <source>
        <dbReference type="ARBA" id="ARBA00012528"/>
    </source>
</evidence>
<dbReference type="EMBL" id="CP031395">
    <property type="protein sequence ID" value="QBK04176.1"/>
    <property type="molecule type" value="Genomic_DNA"/>
</dbReference>
<feature type="transmembrane region" description="Helical" evidence="3">
    <location>
        <begin position="76"/>
        <end position="97"/>
    </location>
</feature>
<gene>
    <name evidence="5" type="ORF">DW355_04735</name>
</gene>